<dbReference type="Gene3D" id="3.90.180.10">
    <property type="entry name" value="Medium-chain alcohol dehydrogenases, catalytic domain"/>
    <property type="match status" value="1"/>
</dbReference>
<dbReference type="EMBL" id="JBHTJZ010000005">
    <property type="protein sequence ID" value="MFD0959068.1"/>
    <property type="molecule type" value="Genomic_DNA"/>
</dbReference>
<dbReference type="Pfam" id="PF13602">
    <property type="entry name" value="ADH_zinc_N_2"/>
    <property type="match status" value="1"/>
</dbReference>
<gene>
    <name evidence="1" type="ORF">ACFQ2I_06650</name>
</gene>
<evidence type="ECO:0000313" key="1">
    <source>
        <dbReference type="EMBL" id="MFD0959068.1"/>
    </source>
</evidence>
<sequence length="92" mass="10594">MLAYTLCWISSAHFIGIRISRRLQVIGTTLRSLPLDRKAALTAAFIRYAWPRFTDGRLMPVIDSVWNWEQADEAHAYMESNRSIGKIVLRVT</sequence>
<dbReference type="Proteomes" id="UP001596989">
    <property type="component" value="Unassembled WGS sequence"/>
</dbReference>
<evidence type="ECO:0000313" key="2">
    <source>
        <dbReference type="Proteomes" id="UP001596989"/>
    </source>
</evidence>
<keyword evidence="2" id="KW-1185">Reference proteome</keyword>
<dbReference type="Gene3D" id="3.40.50.720">
    <property type="entry name" value="NAD(P)-binding Rossmann-like Domain"/>
    <property type="match status" value="1"/>
</dbReference>
<dbReference type="RefSeq" id="WP_377562914.1">
    <property type="nucleotide sequence ID" value="NZ_JBHTJZ010000005.1"/>
</dbReference>
<proteinExistence type="predicted"/>
<accession>A0ABW3HNH4</accession>
<comment type="caution">
    <text evidence="1">The sequence shown here is derived from an EMBL/GenBank/DDBJ whole genome shotgun (WGS) entry which is preliminary data.</text>
</comment>
<reference evidence="2" key="1">
    <citation type="journal article" date="2019" name="Int. J. Syst. Evol. Microbiol.">
        <title>The Global Catalogue of Microorganisms (GCM) 10K type strain sequencing project: providing services to taxonomists for standard genome sequencing and annotation.</title>
        <authorList>
            <consortium name="The Broad Institute Genomics Platform"/>
            <consortium name="The Broad Institute Genome Sequencing Center for Infectious Disease"/>
            <person name="Wu L."/>
            <person name="Ma J."/>
        </authorList>
    </citation>
    <scope>NUCLEOTIDE SEQUENCE [LARGE SCALE GENOMIC DNA]</scope>
    <source>
        <strain evidence="2">CCUG 59129</strain>
    </source>
</reference>
<protein>
    <submittedName>
        <fullName evidence="1">Zinc-binding dehydrogenase</fullName>
    </submittedName>
</protein>
<organism evidence="1 2">
    <name type="scientific">Paenibacillus chungangensis</name>
    <dbReference type="NCBI Taxonomy" id="696535"/>
    <lineage>
        <taxon>Bacteria</taxon>
        <taxon>Bacillati</taxon>
        <taxon>Bacillota</taxon>
        <taxon>Bacilli</taxon>
        <taxon>Bacillales</taxon>
        <taxon>Paenibacillaceae</taxon>
        <taxon>Paenibacillus</taxon>
    </lineage>
</organism>
<name>A0ABW3HNH4_9BACL</name>